<dbReference type="InterPro" id="IPR050390">
    <property type="entry name" value="C5-Methyltransferase"/>
</dbReference>
<dbReference type="OrthoDB" id="5376140at2759"/>
<dbReference type="GO" id="GO:0003682">
    <property type="term" value="F:chromatin binding"/>
    <property type="evidence" value="ECO:0007669"/>
    <property type="project" value="InterPro"/>
</dbReference>
<proteinExistence type="inferred from homology"/>
<dbReference type="STRING" id="535722.E5QZW3"/>
<dbReference type="Pfam" id="PF00145">
    <property type="entry name" value="DNA_methylase"/>
    <property type="match status" value="1"/>
</dbReference>
<dbReference type="GO" id="GO:0003886">
    <property type="term" value="F:DNA (cytosine-5-)-methyltransferase activity"/>
    <property type="evidence" value="ECO:0007669"/>
    <property type="project" value="UniProtKB-EC"/>
</dbReference>
<accession>E5QZW3</accession>
<keyword evidence="6" id="KW-0238">DNA-binding</keyword>
<dbReference type="PROSITE" id="PS51038">
    <property type="entry name" value="BAH"/>
    <property type="match status" value="1"/>
</dbReference>
<protein>
    <recommendedName>
        <fullName evidence="2">DNA (cytosine-5-)-methyltransferase</fullName>
        <ecNumber evidence="2">2.1.1.37</ecNumber>
    </recommendedName>
</protein>
<feature type="compositionally biased region" description="Polar residues" evidence="9">
    <location>
        <begin position="1"/>
        <end position="22"/>
    </location>
</feature>
<gene>
    <name evidence="11" type="ORF">MGYG_00467</name>
</gene>
<dbReference type="Gene3D" id="3.40.50.150">
    <property type="entry name" value="Vaccinia Virus protein VP39"/>
    <property type="match status" value="1"/>
</dbReference>
<dbReference type="GeneID" id="10031695"/>
<evidence type="ECO:0000256" key="9">
    <source>
        <dbReference type="SAM" id="MobiDB-lite"/>
    </source>
</evidence>
<dbReference type="PRINTS" id="PR00105">
    <property type="entry name" value="C5METTRFRASE"/>
</dbReference>
<dbReference type="eggNOG" id="ENOG502R6QN">
    <property type="taxonomic scope" value="Eukaryota"/>
</dbReference>
<name>E5QZW3_ARTGP</name>
<dbReference type="InterPro" id="IPR001525">
    <property type="entry name" value="C5_MeTfrase"/>
</dbReference>
<dbReference type="InterPro" id="IPR057215">
    <property type="entry name" value="DUF7893"/>
</dbReference>
<dbReference type="GO" id="GO:0032259">
    <property type="term" value="P:methylation"/>
    <property type="evidence" value="ECO:0007669"/>
    <property type="project" value="UniProtKB-KW"/>
</dbReference>
<reference evidence="12" key="1">
    <citation type="journal article" date="2012" name="MBio">
        <title>Comparative genome analysis of Trichophyton rubrum and related dermatophytes reveals candidate genes involved in infection.</title>
        <authorList>
            <person name="Martinez D.A."/>
            <person name="Oliver B.G."/>
            <person name="Graeser Y."/>
            <person name="Goldberg J.M."/>
            <person name="Li W."/>
            <person name="Martinez-Rossi N.M."/>
            <person name="Monod M."/>
            <person name="Shelest E."/>
            <person name="Barton R.C."/>
            <person name="Birch E."/>
            <person name="Brakhage A.A."/>
            <person name="Chen Z."/>
            <person name="Gurr S.J."/>
            <person name="Heiman D."/>
            <person name="Heitman J."/>
            <person name="Kosti I."/>
            <person name="Rossi A."/>
            <person name="Saif S."/>
            <person name="Samalova M."/>
            <person name="Saunders C.W."/>
            <person name="Shea T."/>
            <person name="Summerbell R.C."/>
            <person name="Xu J."/>
            <person name="Young S."/>
            <person name="Zeng Q."/>
            <person name="Birren B.W."/>
            <person name="Cuomo C.A."/>
            <person name="White T.C."/>
        </authorList>
    </citation>
    <scope>NUCLEOTIDE SEQUENCE [LARGE SCALE GENOMIC DNA]</scope>
    <source>
        <strain evidence="12">ATCC MYA-4604 / CBS 118893</strain>
    </source>
</reference>
<dbReference type="AlphaFoldDB" id="E5QZW3"/>
<dbReference type="SUPFAM" id="SSF53335">
    <property type="entry name" value="S-adenosyl-L-methionine-dependent methyltransferases"/>
    <property type="match status" value="1"/>
</dbReference>
<keyword evidence="4 8" id="KW-0808">Transferase</keyword>
<feature type="domain" description="BAH" evidence="10">
    <location>
        <begin position="370"/>
        <end position="489"/>
    </location>
</feature>
<keyword evidence="12" id="KW-1185">Reference proteome</keyword>
<evidence type="ECO:0000256" key="6">
    <source>
        <dbReference type="ARBA" id="ARBA00023125"/>
    </source>
</evidence>
<evidence type="ECO:0000313" key="11">
    <source>
        <dbReference type="EMBL" id="EFQ97426.1"/>
    </source>
</evidence>
<dbReference type="EMBL" id="DS989822">
    <property type="protein sequence ID" value="EFQ97426.1"/>
    <property type="molecule type" value="Genomic_DNA"/>
</dbReference>
<dbReference type="EC" id="2.1.1.37" evidence="2"/>
<evidence type="ECO:0000313" key="12">
    <source>
        <dbReference type="Proteomes" id="UP000002669"/>
    </source>
</evidence>
<dbReference type="InterPro" id="IPR029063">
    <property type="entry name" value="SAM-dependent_MTases_sf"/>
</dbReference>
<feature type="region of interest" description="Disordered" evidence="9">
    <location>
        <begin position="1"/>
        <end position="27"/>
    </location>
</feature>
<evidence type="ECO:0000256" key="2">
    <source>
        <dbReference type="ARBA" id="ARBA00011975"/>
    </source>
</evidence>
<evidence type="ECO:0000256" key="1">
    <source>
        <dbReference type="ARBA" id="ARBA00004123"/>
    </source>
</evidence>
<sequence length="1091" mass="123254">MSSTSASNDPSVFTGNDVTTDESSVDKDLVGLEEVQHKKPGNELVGIVCPPLTSPPSAYEGHPSPYPICKEWHAVNTLFLAHDSARKEYGGSEFVSFVLDDYTIYSRTGGNGRRAGMVPLNDVANKEGGTIFFFDGIIRPEGEVDSTVGHFYLKQISFSRVSLGGYEDPDLHTVGEDIWIQSTHCQQKGIWYRLGEPSLAYEPYHCFFTWLADLAKHFVDYLHADEKRDVTLNHFKEDFHDWLLGCHNEKPEFISWLGKYGSRDFRHAVNAHGKFLRGQSFTIDFSSYSHHTLWDELGLSETPVITEQPTVVKNTVVTPFVHNCFKNMPWSNHLQKVQFAPEVERQHKEMVRRQTNSALLGTKRRTSVTGDIAIGDVVTLKKDDESIWKGEEEYWYALVQGFGPGKHRDLRLLWLYRPTDTVCSNMTYPHSNELFLSDHCNCKEGEILAKDVVKKVAVDFFSFDEDRDGSTLFVRQTYQTKDETFRTLSDSDFTCHCRAPKEPTQNFKVGDTVLAQFSNKLKPAEIISIGAEEAVLRVFIYHRDLGEKNCRPNELVHCDDYHSVPIRRIKRHCHIRVFKPVQISNIPCPYNRDGTGDAFYIIYRKDEENLVPLNFPPNLREGFDPSNPALPKLKALNLFSGGGTFDRGLEEGTAIESKWAVEWGLQQMLTYRANHPDGKGLNLFCGSVNDYLSQAFRGEEHEYIAGIGDVHFISAGSPCQGYSTANAHRHNEMSMRNSSMITSVASYVDFYRPQYAILENVTGMASRTHEQNPLSQLLCAFVGMGYQARVFNLDAWNFGAPQSRSRLFIAVTAPGLHIIEHPPLTHSHPPGTKSRTLGDNPNGSTFGERRWDTPVFDFISASSATRDLPPINTARIMSITWPDHRPSRIESEGRQALIQSIPKRPRSQGLIEAIARGWADPADHPERIKRGNCKAWSRVHPKKLFPTVTTSVCPFCIFTGRWLHWQENRLVTVQEVRRAQGYPDNEVLIGSPVHQWKIVGNSVARQVALALGLAVREACIRNQYGRSARILAANTAPLSEEPKSQLLLTATTPTQLPAKRRINIAIEASLSYKTEEKFTKRQKMLLCDMSP</sequence>
<dbReference type="InterPro" id="IPR043151">
    <property type="entry name" value="BAH_sf"/>
</dbReference>
<dbReference type="GO" id="GO:0044027">
    <property type="term" value="P:negative regulation of gene expression via chromosomal CpG island methylation"/>
    <property type="evidence" value="ECO:0007669"/>
    <property type="project" value="TreeGrafter"/>
</dbReference>
<dbReference type="InterPro" id="IPR001025">
    <property type="entry name" value="BAH_dom"/>
</dbReference>
<keyword evidence="3 8" id="KW-0489">Methyltransferase</keyword>
<dbReference type="RefSeq" id="XP_003176378.1">
    <property type="nucleotide sequence ID" value="XM_003176330.1"/>
</dbReference>
<dbReference type="InParanoid" id="E5QZW3"/>
<dbReference type="GO" id="GO:0005634">
    <property type="term" value="C:nucleus"/>
    <property type="evidence" value="ECO:0007669"/>
    <property type="project" value="UniProtKB-SubCell"/>
</dbReference>
<evidence type="ECO:0000256" key="4">
    <source>
        <dbReference type="ARBA" id="ARBA00022679"/>
    </source>
</evidence>
<dbReference type="Proteomes" id="UP000002669">
    <property type="component" value="Unassembled WGS sequence"/>
</dbReference>
<keyword evidence="7" id="KW-0539">Nucleus</keyword>
<dbReference type="VEuPathDB" id="FungiDB:MGYG_00467"/>
<evidence type="ECO:0000259" key="10">
    <source>
        <dbReference type="PROSITE" id="PS51038"/>
    </source>
</evidence>
<evidence type="ECO:0000256" key="3">
    <source>
        <dbReference type="ARBA" id="ARBA00022603"/>
    </source>
</evidence>
<dbReference type="PROSITE" id="PS51679">
    <property type="entry name" value="SAM_MT_C5"/>
    <property type="match status" value="1"/>
</dbReference>
<evidence type="ECO:0000256" key="5">
    <source>
        <dbReference type="ARBA" id="ARBA00022691"/>
    </source>
</evidence>
<organism evidence="12">
    <name type="scientific">Arthroderma gypseum (strain ATCC MYA-4604 / CBS 118893)</name>
    <name type="common">Microsporum gypseum</name>
    <dbReference type="NCBI Taxonomy" id="535722"/>
    <lineage>
        <taxon>Eukaryota</taxon>
        <taxon>Fungi</taxon>
        <taxon>Dikarya</taxon>
        <taxon>Ascomycota</taxon>
        <taxon>Pezizomycotina</taxon>
        <taxon>Eurotiomycetes</taxon>
        <taxon>Eurotiomycetidae</taxon>
        <taxon>Onygenales</taxon>
        <taxon>Arthrodermataceae</taxon>
        <taxon>Nannizzia</taxon>
    </lineage>
</organism>
<dbReference type="PANTHER" id="PTHR10629:SF54">
    <property type="entry name" value="DNA METHYLTRANSFERASE DIM-2"/>
    <property type="match status" value="1"/>
</dbReference>
<dbReference type="Gene3D" id="2.30.30.490">
    <property type="match status" value="1"/>
</dbReference>
<dbReference type="Gene3D" id="3.90.120.10">
    <property type="entry name" value="DNA Methylase, subunit A, domain 2"/>
    <property type="match status" value="1"/>
</dbReference>
<dbReference type="SMART" id="SM00439">
    <property type="entry name" value="BAH"/>
    <property type="match status" value="1"/>
</dbReference>
<evidence type="ECO:0000256" key="7">
    <source>
        <dbReference type="ARBA" id="ARBA00023242"/>
    </source>
</evidence>
<feature type="active site" evidence="8">
    <location>
        <position position="719"/>
    </location>
</feature>
<dbReference type="OMA" id="TFDVIWY"/>
<dbReference type="Pfam" id="PF25423">
    <property type="entry name" value="DUF7893"/>
    <property type="match status" value="1"/>
</dbReference>
<evidence type="ECO:0000256" key="8">
    <source>
        <dbReference type="PROSITE-ProRule" id="PRU01016"/>
    </source>
</evidence>
<dbReference type="PANTHER" id="PTHR10629">
    <property type="entry name" value="CYTOSINE-SPECIFIC METHYLTRANSFERASE"/>
    <property type="match status" value="1"/>
</dbReference>
<comment type="similarity">
    <text evidence="8">Belongs to the class I-like SAM-binding methyltransferase superfamily. C5-methyltransferase family.</text>
</comment>
<comment type="subcellular location">
    <subcellularLocation>
        <location evidence="1">Nucleus</location>
    </subcellularLocation>
</comment>
<keyword evidence="5 8" id="KW-0949">S-adenosyl-L-methionine</keyword>
<dbReference type="GO" id="GO:0003677">
    <property type="term" value="F:DNA binding"/>
    <property type="evidence" value="ECO:0007669"/>
    <property type="project" value="UniProtKB-KW"/>
</dbReference>
<dbReference type="HOGENOM" id="CLU_003836_1_0_1"/>